<dbReference type="AlphaFoldDB" id="Q6ZIW3"/>
<organism evidence="1 2">
    <name type="scientific">Oryza sativa subsp. japonica</name>
    <name type="common">Rice</name>
    <dbReference type="NCBI Taxonomy" id="39947"/>
    <lineage>
        <taxon>Eukaryota</taxon>
        <taxon>Viridiplantae</taxon>
        <taxon>Streptophyta</taxon>
        <taxon>Embryophyta</taxon>
        <taxon>Tracheophyta</taxon>
        <taxon>Spermatophyta</taxon>
        <taxon>Magnoliopsida</taxon>
        <taxon>Liliopsida</taxon>
        <taxon>Poales</taxon>
        <taxon>Poaceae</taxon>
        <taxon>BOP clade</taxon>
        <taxon>Oryzoideae</taxon>
        <taxon>Oryzeae</taxon>
        <taxon>Oryzinae</taxon>
        <taxon>Oryza</taxon>
        <taxon>Oryza sativa</taxon>
    </lineage>
</organism>
<sequence length="66" mass="6395">MRVDAARPRAVMGSALGHALRANVGTCGLVVGGAQVDTRAAHGWSAIGIGDPVANDGQSVEAGGAA</sequence>
<dbReference type="EMBL" id="AP003947">
    <property type="protein sequence ID" value="BAC99426.1"/>
    <property type="molecule type" value="Genomic_DNA"/>
</dbReference>
<gene>
    <name evidence="1" type="primary">OJ1198_B10.7</name>
</gene>
<evidence type="ECO:0000313" key="1">
    <source>
        <dbReference type="EMBL" id="BAC99426.1"/>
    </source>
</evidence>
<protein>
    <submittedName>
        <fullName evidence="1">Uncharacterized protein</fullName>
    </submittedName>
</protein>
<evidence type="ECO:0000313" key="2">
    <source>
        <dbReference type="Proteomes" id="UP000000763"/>
    </source>
</evidence>
<reference evidence="2" key="1">
    <citation type="journal article" date="2005" name="Nature">
        <title>The map-based sequence of the rice genome.</title>
        <authorList>
            <consortium name="International rice genome sequencing project (IRGSP)"/>
            <person name="Matsumoto T."/>
            <person name="Wu J."/>
            <person name="Kanamori H."/>
            <person name="Katayose Y."/>
            <person name="Fujisawa M."/>
            <person name="Namiki N."/>
            <person name="Mizuno H."/>
            <person name="Yamamoto K."/>
            <person name="Antonio B.A."/>
            <person name="Baba T."/>
            <person name="Sakata K."/>
            <person name="Nagamura Y."/>
            <person name="Aoki H."/>
            <person name="Arikawa K."/>
            <person name="Arita K."/>
            <person name="Bito T."/>
            <person name="Chiden Y."/>
            <person name="Fujitsuka N."/>
            <person name="Fukunaka R."/>
            <person name="Hamada M."/>
            <person name="Harada C."/>
            <person name="Hayashi A."/>
            <person name="Hijishita S."/>
            <person name="Honda M."/>
            <person name="Hosokawa S."/>
            <person name="Ichikawa Y."/>
            <person name="Idonuma A."/>
            <person name="Iijima M."/>
            <person name="Ikeda M."/>
            <person name="Ikeno M."/>
            <person name="Ito K."/>
            <person name="Ito S."/>
            <person name="Ito T."/>
            <person name="Ito Y."/>
            <person name="Ito Y."/>
            <person name="Iwabuchi A."/>
            <person name="Kamiya K."/>
            <person name="Karasawa W."/>
            <person name="Kurita K."/>
            <person name="Katagiri S."/>
            <person name="Kikuta A."/>
            <person name="Kobayashi H."/>
            <person name="Kobayashi N."/>
            <person name="Machita K."/>
            <person name="Maehara T."/>
            <person name="Masukawa M."/>
            <person name="Mizubayashi T."/>
            <person name="Mukai Y."/>
            <person name="Nagasaki H."/>
            <person name="Nagata Y."/>
            <person name="Naito S."/>
            <person name="Nakashima M."/>
            <person name="Nakama Y."/>
            <person name="Nakamichi Y."/>
            <person name="Nakamura M."/>
            <person name="Meguro A."/>
            <person name="Negishi M."/>
            <person name="Ohta I."/>
            <person name="Ohta T."/>
            <person name="Okamoto M."/>
            <person name="Ono N."/>
            <person name="Saji S."/>
            <person name="Sakaguchi M."/>
            <person name="Sakai K."/>
            <person name="Shibata M."/>
            <person name="Shimokawa T."/>
            <person name="Song J."/>
            <person name="Takazaki Y."/>
            <person name="Terasawa K."/>
            <person name="Tsugane M."/>
            <person name="Tsuji K."/>
            <person name="Ueda S."/>
            <person name="Waki K."/>
            <person name="Yamagata H."/>
            <person name="Yamamoto M."/>
            <person name="Yamamoto S."/>
            <person name="Yamane H."/>
            <person name="Yoshiki S."/>
            <person name="Yoshihara R."/>
            <person name="Yukawa K."/>
            <person name="Zhong H."/>
            <person name="Yano M."/>
            <person name="Yuan Q."/>
            <person name="Ouyang S."/>
            <person name="Liu J."/>
            <person name="Jones K.M."/>
            <person name="Gansberger K."/>
            <person name="Moffat K."/>
            <person name="Hill J."/>
            <person name="Bera J."/>
            <person name="Fadrosh D."/>
            <person name="Jin S."/>
            <person name="Johri S."/>
            <person name="Kim M."/>
            <person name="Overton L."/>
            <person name="Reardon M."/>
            <person name="Tsitrin T."/>
            <person name="Vuong H."/>
            <person name="Weaver B."/>
            <person name="Ciecko A."/>
            <person name="Tallon L."/>
            <person name="Jackson J."/>
            <person name="Pai G."/>
            <person name="Aken S.V."/>
            <person name="Utterback T."/>
            <person name="Reidmuller S."/>
            <person name="Feldblyum T."/>
            <person name="Hsiao J."/>
            <person name="Zismann V."/>
            <person name="Iobst S."/>
            <person name="de Vazeille A.R."/>
            <person name="Buell C.R."/>
            <person name="Ying K."/>
            <person name="Li Y."/>
            <person name="Lu T."/>
            <person name="Huang Y."/>
            <person name="Zhao Q."/>
            <person name="Feng Q."/>
            <person name="Zhang L."/>
            <person name="Zhu J."/>
            <person name="Weng Q."/>
            <person name="Mu J."/>
            <person name="Lu Y."/>
            <person name="Fan D."/>
            <person name="Liu Y."/>
            <person name="Guan J."/>
            <person name="Zhang Y."/>
            <person name="Yu S."/>
            <person name="Liu X."/>
            <person name="Zhang Y."/>
            <person name="Hong G."/>
            <person name="Han B."/>
            <person name="Choisne N."/>
            <person name="Demange N."/>
            <person name="Orjeda G."/>
            <person name="Samain S."/>
            <person name="Cattolico L."/>
            <person name="Pelletier E."/>
            <person name="Couloux A."/>
            <person name="Segurens B."/>
            <person name="Wincker P."/>
            <person name="D'Hont A."/>
            <person name="Scarpelli C."/>
            <person name="Weissenbach J."/>
            <person name="Salanoubat M."/>
            <person name="Quetier F."/>
            <person name="Yu Y."/>
            <person name="Kim H.R."/>
            <person name="Rambo T."/>
            <person name="Currie J."/>
            <person name="Collura K."/>
            <person name="Luo M."/>
            <person name="Yang T."/>
            <person name="Ammiraju J.S.S."/>
            <person name="Engler F."/>
            <person name="Soderlund C."/>
            <person name="Wing R.A."/>
            <person name="Palmer L.E."/>
            <person name="de la Bastide M."/>
            <person name="Spiegel L."/>
            <person name="Nascimento L."/>
            <person name="Zutavern T."/>
            <person name="O'Shaughnessy A."/>
            <person name="Dike S."/>
            <person name="Dedhia N."/>
            <person name="Preston R."/>
            <person name="Balija V."/>
            <person name="McCombie W.R."/>
            <person name="Chow T."/>
            <person name="Chen H."/>
            <person name="Chung M."/>
            <person name="Chen C."/>
            <person name="Shaw J."/>
            <person name="Wu H."/>
            <person name="Hsiao K."/>
            <person name="Chao Y."/>
            <person name="Chu M."/>
            <person name="Cheng C."/>
            <person name="Hour A."/>
            <person name="Lee P."/>
            <person name="Lin S."/>
            <person name="Lin Y."/>
            <person name="Liou J."/>
            <person name="Liu S."/>
            <person name="Hsing Y."/>
            <person name="Raghuvanshi S."/>
            <person name="Mohanty A."/>
            <person name="Bharti A.K."/>
            <person name="Gaur A."/>
            <person name="Gupta V."/>
            <person name="Kumar D."/>
            <person name="Ravi V."/>
            <person name="Vij S."/>
            <person name="Kapur A."/>
            <person name="Khurana P."/>
            <person name="Khurana P."/>
            <person name="Khurana J.P."/>
            <person name="Tyagi A.K."/>
            <person name="Gaikwad K."/>
            <person name="Singh A."/>
            <person name="Dalal V."/>
            <person name="Srivastava S."/>
            <person name="Dixit A."/>
            <person name="Pal A.K."/>
            <person name="Ghazi I.A."/>
            <person name="Yadav M."/>
            <person name="Pandit A."/>
            <person name="Bhargava A."/>
            <person name="Sureshbabu K."/>
            <person name="Batra K."/>
            <person name="Sharma T.R."/>
            <person name="Mohapatra T."/>
            <person name="Singh N.K."/>
            <person name="Messing J."/>
            <person name="Nelson A.B."/>
            <person name="Fuks G."/>
            <person name="Kavchok S."/>
            <person name="Keizer G."/>
            <person name="Linton E."/>
            <person name="Llaca V."/>
            <person name="Song R."/>
            <person name="Tanyolac B."/>
            <person name="Young S."/>
            <person name="Ho-Il K."/>
            <person name="Hahn J.H."/>
            <person name="Sangsakoo G."/>
            <person name="Vanavichit A."/>
            <person name="de Mattos Luiz.A.T."/>
            <person name="Zimmer P.D."/>
            <person name="Malone G."/>
            <person name="Dellagostin O."/>
            <person name="de Oliveira A.C."/>
            <person name="Bevan M."/>
            <person name="Bancroft I."/>
            <person name="Minx P."/>
            <person name="Cordum H."/>
            <person name="Wilson R."/>
            <person name="Cheng Z."/>
            <person name="Jin W."/>
            <person name="Jiang J."/>
            <person name="Leong S.A."/>
            <person name="Iwama H."/>
            <person name="Gojobori T."/>
            <person name="Itoh T."/>
            <person name="Niimura Y."/>
            <person name="Fujii Y."/>
            <person name="Habara T."/>
            <person name="Sakai H."/>
            <person name="Sato Y."/>
            <person name="Wilson G."/>
            <person name="Kumar K."/>
            <person name="McCouch S."/>
            <person name="Juretic N."/>
            <person name="Hoen D."/>
            <person name="Wright S."/>
            <person name="Bruskiewich R."/>
            <person name="Bureau T."/>
            <person name="Miyao A."/>
            <person name="Hirochika H."/>
            <person name="Nishikawa T."/>
            <person name="Kadowaki K."/>
            <person name="Sugiura M."/>
            <person name="Burr B."/>
            <person name="Sasaki T."/>
        </authorList>
    </citation>
    <scope>NUCLEOTIDE SEQUENCE [LARGE SCALE GENOMIC DNA]</scope>
    <source>
        <strain evidence="2">cv. Nipponbare</strain>
    </source>
</reference>
<proteinExistence type="predicted"/>
<reference evidence="2" key="2">
    <citation type="journal article" date="2008" name="Nucleic Acids Res.">
        <title>The rice annotation project database (RAP-DB): 2008 update.</title>
        <authorList>
            <consortium name="The rice annotation project (RAP)"/>
        </authorList>
    </citation>
    <scope>GENOME REANNOTATION</scope>
    <source>
        <strain evidence="2">cv. Nipponbare</strain>
    </source>
</reference>
<dbReference type="Proteomes" id="UP000000763">
    <property type="component" value="Chromosome 8"/>
</dbReference>
<name>Q6ZIW3_ORYSJ</name>
<accession>Q6ZIW3</accession>